<feature type="coiled-coil region" evidence="1">
    <location>
        <begin position="319"/>
        <end position="370"/>
    </location>
</feature>
<dbReference type="Proteomes" id="UP000723463">
    <property type="component" value="Unassembled WGS sequence"/>
</dbReference>
<organism evidence="3 4">
    <name type="scientific">Mortierella hygrophila</name>
    <dbReference type="NCBI Taxonomy" id="979708"/>
    <lineage>
        <taxon>Eukaryota</taxon>
        <taxon>Fungi</taxon>
        <taxon>Fungi incertae sedis</taxon>
        <taxon>Mucoromycota</taxon>
        <taxon>Mortierellomycotina</taxon>
        <taxon>Mortierellomycetes</taxon>
        <taxon>Mortierellales</taxon>
        <taxon>Mortierellaceae</taxon>
        <taxon>Mortierella</taxon>
    </lineage>
</organism>
<accession>A0A9P6F726</accession>
<name>A0A9P6F726_9FUNG</name>
<feature type="compositionally biased region" description="Low complexity" evidence="2">
    <location>
        <begin position="252"/>
        <end position="277"/>
    </location>
</feature>
<dbReference type="AlphaFoldDB" id="A0A9P6F726"/>
<feature type="compositionally biased region" description="Basic and acidic residues" evidence="2">
    <location>
        <begin position="213"/>
        <end position="223"/>
    </location>
</feature>
<protein>
    <submittedName>
        <fullName evidence="3">Uncharacterized protein</fullName>
    </submittedName>
</protein>
<evidence type="ECO:0000313" key="4">
    <source>
        <dbReference type="Proteomes" id="UP000723463"/>
    </source>
</evidence>
<feature type="coiled-coil region" evidence="1">
    <location>
        <begin position="753"/>
        <end position="833"/>
    </location>
</feature>
<comment type="caution">
    <text evidence="3">The sequence shown here is derived from an EMBL/GenBank/DDBJ whole genome shotgun (WGS) entry which is preliminary data.</text>
</comment>
<feature type="region of interest" description="Disordered" evidence="2">
    <location>
        <begin position="53"/>
        <end position="99"/>
    </location>
</feature>
<feature type="region of interest" description="Disordered" evidence="2">
    <location>
        <begin position="246"/>
        <end position="277"/>
    </location>
</feature>
<keyword evidence="1" id="KW-0175">Coiled coil</keyword>
<keyword evidence="4" id="KW-1185">Reference proteome</keyword>
<evidence type="ECO:0000256" key="2">
    <source>
        <dbReference type="SAM" id="MobiDB-lite"/>
    </source>
</evidence>
<gene>
    <name evidence="3" type="ORF">EC957_000432</name>
</gene>
<feature type="coiled-coil region" evidence="1">
    <location>
        <begin position="562"/>
        <end position="710"/>
    </location>
</feature>
<dbReference type="EMBL" id="JAAAXW010000104">
    <property type="protein sequence ID" value="KAF9543818.1"/>
    <property type="molecule type" value="Genomic_DNA"/>
</dbReference>
<evidence type="ECO:0000313" key="3">
    <source>
        <dbReference type="EMBL" id="KAF9543818.1"/>
    </source>
</evidence>
<proteinExistence type="predicted"/>
<feature type="region of interest" description="Disordered" evidence="2">
    <location>
        <begin position="202"/>
        <end position="223"/>
    </location>
</feature>
<feature type="coiled-coil region" evidence="1">
    <location>
        <begin position="421"/>
        <end position="529"/>
    </location>
</feature>
<evidence type="ECO:0000256" key="1">
    <source>
        <dbReference type="SAM" id="Coils"/>
    </source>
</evidence>
<reference evidence="3" key="1">
    <citation type="journal article" date="2020" name="Fungal Divers.">
        <title>Resolving the Mortierellaceae phylogeny through synthesis of multi-gene phylogenetics and phylogenomics.</title>
        <authorList>
            <person name="Vandepol N."/>
            <person name="Liber J."/>
            <person name="Desiro A."/>
            <person name="Na H."/>
            <person name="Kennedy M."/>
            <person name="Barry K."/>
            <person name="Grigoriev I.V."/>
            <person name="Miller A.N."/>
            <person name="O'Donnell K."/>
            <person name="Stajich J.E."/>
            <person name="Bonito G."/>
        </authorList>
    </citation>
    <scope>NUCLEOTIDE SEQUENCE</scope>
    <source>
        <strain evidence="3">NRRL 2591</strain>
    </source>
</reference>
<sequence>MEYVNPTTISFVAAGAGAGAYYVYANVIEPQNQAQRVLQAEQAQKELLMKLDEEEALRRGSNKQTTKRKPRPKKIEHDNSDVTPEDLNDMISTSNPFDLLERPHAVAKANGSATTKSKKGAASKKKTEVVITAVTAPKEQQQSPKAVSFDLKPEIKELPNAVVSKKERKAASKKDAASTPALAAVQLNVTIATANAAAVSTKAGDAQWPEVASPKEPEDLHTPEPFKPIRGHRNTFAAPAPSALSEPFQTVKSAKSSQAHKQQQQQQQQQPQQKPAVVETVVEEPPKSAVSVVSEEERTLALQEFKALQALVQARDLALAAAESRAERSMRKIQELQKQIESEAVLVKSAQKIENKAQKLNEKVESLHYTNSILVRQLSVDKENLKTAQLQAIKKEAEFAATTAAAETVVGNKGAEWETKLEALEQERVQRAAQVEHLQELNHELQQHRTQSESEISQLSQNLVEADRRAESALRERSEILHQLSMIVSDKEARIASLEADIGALEGELENSKVQVEQYAEAVGQAEEVSQSRHEILEGEKHSMLEEIDLLRGLLTLEETKVMERDADVKKLKEELEVVREQIRQLEDDHANALTAKHKEHQHILSTKESALAIHIINSTTAKAEVENVRLLLKEARENHRGELEKLSQELEKPNIQIATLTESQQSWTTKMAELTERLNESNDKAMAQSEKLNKRIQELEQEMVIKESSHRIVLTEKEGVVAKLSALETVHEFCQGQYGTLTKEKQDLLQAVSTKSLELDQIRQEKEALASEFAQKNTAYEELKSAKDGVDAELEALIEASDTKKTEIEQEYEALSLRVVELEHELDGLGQQQQTKTSDHTVDEVVQDAGEGAAKKAETTMEGEQKGQEVFNAQVEGLAVATY</sequence>